<dbReference type="Proteomes" id="UP000626109">
    <property type="component" value="Unassembled WGS sequence"/>
</dbReference>
<organism evidence="1 2">
    <name type="scientific">Polarella glacialis</name>
    <name type="common">Dinoflagellate</name>
    <dbReference type="NCBI Taxonomy" id="89957"/>
    <lineage>
        <taxon>Eukaryota</taxon>
        <taxon>Sar</taxon>
        <taxon>Alveolata</taxon>
        <taxon>Dinophyceae</taxon>
        <taxon>Suessiales</taxon>
        <taxon>Suessiaceae</taxon>
        <taxon>Polarella</taxon>
    </lineage>
</organism>
<name>A0A813IE28_POLGL</name>
<sequence>MGAFWAALTVPGSQLATALSEEGTGSSGSASWLAEAIAAGTNVEDDGRAAAALALWRLHGAAAARLAMACGRQGPAMPDLRKNIVKKPQKSYEICFVLKKNKKY</sequence>
<evidence type="ECO:0000313" key="2">
    <source>
        <dbReference type="Proteomes" id="UP000626109"/>
    </source>
</evidence>
<comment type="caution">
    <text evidence="1">The sequence shown here is derived from an EMBL/GenBank/DDBJ whole genome shotgun (WGS) entry which is preliminary data.</text>
</comment>
<accession>A0A813IE28</accession>
<protein>
    <submittedName>
        <fullName evidence="1">Uncharacterized protein</fullName>
    </submittedName>
</protein>
<evidence type="ECO:0000313" key="1">
    <source>
        <dbReference type="EMBL" id="CAE8649520.1"/>
    </source>
</evidence>
<proteinExistence type="predicted"/>
<dbReference type="AlphaFoldDB" id="A0A813IE28"/>
<dbReference type="EMBL" id="CAJNNW010007788">
    <property type="protein sequence ID" value="CAE8649520.1"/>
    <property type="molecule type" value="Genomic_DNA"/>
</dbReference>
<gene>
    <name evidence="1" type="ORF">PGLA2088_LOCUS7496</name>
</gene>
<reference evidence="1" key="1">
    <citation type="submission" date="2021-02" db="EMBL/GenBank/DDBJ databases">
        <authorList>
            <person name="Dougan E. K."/>
            <person name="Rhodes N."/>
            <person name="Thang M."/>
            <person name="Chan C."/>
        </authorList>
    </citation>
    <scope>NUCLEOTIDE SEQUENCE</scope>
</reference>